<protein>
    <submittedName>
        <fullName evidence="6">4'-phosphopantetheinyl transferase superfamily protein</fullName>
    </submittedName>
</protein>
<dbReference type="AlphaFoldDB" id="A0AAU8K6J2"/>
<feature type="binding site" evidence="2">
    <location>
        <position position="155"/>
    </location>
    <ligand>
        <name>CoA</name>
        <dbReference type="ChEBI" id="CHEBI:57287"/>
    </ligand>
</feature>
<reference evidence="6" key="1">
    <citation type="submission" date="2024-06" db="EMBL/GenBank/DDBJ databases">
        <title>The genome sequences of Kitasatospora sp. strain HUAS MG31.</title>
        <authorList>
            <person name="Mo P."/>
        </authorList>
    </citation>
    <scope>NUCLEOTIDE SEQUENCE</scope>
    <source>
        <strain evidence="6">HUAS MG31</strain>
    </source>
</reference>
<proteinExistence type="predicted"/>
<dbReference type="InterPro" id="IPR003542">
    <property type="entry name" value="Enbac_synth_compD-like"/>
</dbReference>
<dbReference type="InterPro" id="IPR008278">
    <property type="entry name" value="4-PPantetheinyl_Trfase_dom"/>
</dbReference>
<dbReference type="RefSeq" id="WP_354644573.1">
    <property type="nucleotide sequence ID" value="NZ_CP159872.1"/>
</dbReference>
<accession>A0AAU8K6J2</accession>
<comment type="cofactor">
    <cofactor evidence="3">
        <name>Mg(2+)</name>
        <dbReference type="ChEBI" id="CHEBI:18420"/>
    </cofactor>
</comment>
<dbReference type="Pfam" id="PF01648">
    <property type="entry name" value="ACPS"/>
    <property type="match status" value="1"/>
</dbReference>
<gene>
    <name evidence="6" type="ORF">ABWK59_34270</name>
</gene>
<evidence type="ECO:0000259" key="5">
    <source>
        <dbReference type="Pfam" id="PF17837"/>
    </source>
</evidence>
<feature type="binding site" evidence="3">
    <location>
        <position position="107"/>
    </location>
    <ligand>
        <name>Mg(2+)</name>
        <dbReference type="ChEBI" id="CHEBI:18420"/>
    </ligand>
</feature>
<keyword evidence="3" id="KW-0460">Magnesium</keyword>
<feature type="domain" description="4'-phosphopantetheinyl transferase N-terminal" evidence="5">
    <location>
        <begin position="28"/>
        <end position="95"/>
    </location>
</feature>
<dbReference type="Pfam" id="PF17837">
    <property type="entry name" value="4PPT_N"/>
    <property type="match status" value="1"/>
</dbReference>
<name>A0AAU8K6J2_9ACTN</name>
<dbReference type="InterPro" id="IPR037143">
    <property type="entry name" value="4-PPantetheinyl_Trfase_dom_sf"/>
</dbReference>
<dbReference type="EMBL" id="CP159872">
    <property type="protein sequence ID" value="XCM83637.1"/>
    <property type="molecule type" value="Genomic_DNA"/>
</dbReference>
<dbReference type="GO" id="GO:0009366">
    <property type="term" value="C:enterobactin synthetase complex"/>
    <property type="evidence" value="ECO:0007669"/>
    <property type="project" value="InterPro"/>
</dbReference>
<evidence type="ECO:0000256" key="2">
    <source>
        <dbReference type="PIRSR" id="PIRSR603542-1"/>
    </source>
</evidence>
<feature type="binding site" evidence="2">
    <location>
        <position position="165"/>
    </location>
    <ligand>
        <name>CoA</name>
        <dbReference type="ChEBI" id="CHEBI:57287"/>
    </ligand>
</feature>
<evidence type="ECO:0000313" key="6">
    <source>
        <dbReference type="EMBL" id="XCM83637.1"/>
    </source>
</evidence>
<feature type="binding site" evidence="2">
    <location>
        <position position="106"/>
    </location>
    <ligand>
        <name>CoA</name>
        <dbReference type="ChEBI" id="CHEBI:57287"/>
    </ligand>
</feature>
<dbReference type="GO" id="GO:0008897">
    <property type="term" value="F:holo-[acyl-carrier-protein] synthase activity"/>
    <property type="evidence" value="ECO:0007669"/>
    <property type="project" value="InterPro"/>
</dbReference>
<feature type="binding site" evidence="2">
    <location>
        <position position="39"/>
    </location>
    <ligand>
        <name>CoA</name>
        <dbReference type="ChEBI" id="CHEBI:57287"/>
    </ligand>
</feature>
<dbReference type="PRINTS" id="PR01399">
    <property type="entry name" value="ENTSNTHTASED"/>
</dbReference>
<evidence type="ECO:0000256" key="3">
    <source>
        <dbReference type="PIRSR" id="PIRSR603542-2"/>
    </source>
</evidence>
<dbReference type="GO" id="GO:0009239">
    <property type="term" value="P:enterobactin biosynthetic process"/>
    <property type="evidence" value="ECO:0007669"/>
    <property type="project" value="InterPro"/>
</dbReference>
<evidence type="ECO:0000259" key="4">
    <source>
        <dbReference type="Pfam" id="PF01648"/>
    </source>
</evidence>
<keyword evidence="1 6" id="KW-0808">Transferase</keyword>
<dbReference type="SUPFAM" id="SSF56214">
    <property type="entry name" value="4'-phosphopantetheinyl transferase"/>
    <property type="match status" value="1"/>
</dbReference>
<dbReference type="PANTHER" id="PTHR38096:SF1">
    <property type="entry name" value="ENTEROBACTIN SYNTHASE COMPONENT D"/>
    <property type="match status" value="1"/>
</dbReference>
<dbReference type="InterPro" id="IPR041354">
    <property type="entry name" value="4PPT_N"/>
</dbReference>
<feature type="binding site" evidence="2">
    <location>
        <position position="47"/>
    </location>
    <ligand>
        <name>CoA</name>
        <dbReference type="ChEBI" id="CHEBI:57287"/>
    </ligand>
</feature>
<dbReference type="PANTHER" id="PTHR38096">
    <property type="entry name" value="ENTEROBACTIN SYNTHASE COMPONENT D"/>
    <property type="match status" value="1"/>
</dbReference>
<dbReference type="KEGG" id="kcm:ABWK59_34270"/>
<feature type="binding site" evidence="2">
    <location>
        <position position="151"/>
    </location>
    <ligand>
        <name>CoA</name>
        <dbReference type="ChEBI" id="CHEBI:57287"/>
    </ligand>
</feature>
<keyword evidence="3" id="KW-0479">Metal-binding</keyword>
<organism evidence="6">
    <name type="scientific">Kitasatospora camelliae</name>
    <dbReference type="NCBI Taxonomy" id="3156397"/>
    <lineage>
        <taxon>Bacteria</taxon>
        <taxon>Bacillati</taxon>
        <taxon>Actinomycetota</taxon>
        <taxon>Actinomycetes</taxon>
        <taxon>Kitasatosporales</taxon>
        <taxon>Streptomycetaceae</taxon>
        <taxon>Kitasatospora</taxon>
    </lineage>
</organism>
<sequence>MIEAILPAGVAVREAFHDLPEAELLPDEAPYVARSVAPRRREFATARLCARQALAQLGLPSGRPLLKDRHGAPVWPPGVVGSITHCDGYRAAAVARASHLTLLGIDAEPAETLPDGVLESIALPAELARVRRLLDVYPGIPWDRLLFSAKEAVHKGWYPYAGQRLEPEDADLTLDPRGGFTARLLPRPPPGSRPVPYPLQGRWLVRAGLAVSAVAVPAGPWPGPPIV</sequence>
<feature type="binding site" evidence="3">
    <location>
        <position position="108"/>
    </location>
    <ligand>
        <name>Mg(2+)</name>
        <dbReference type="ChEBI" id="CHEBI:18420"/>
    </ligand>
</feature>
<dbReference type="Gene3D" id="3.90.470.20">
    <property type="entry name" value="4'-phosphopantetheinyl transferase domain"/>
    <property type="match status" value="1"/>
</dbReference>
<evidence type="ECO:0000256" key="1">
    <source>
        <dbReference type="ARBA" id="ARBA00022679"/>
    </source>
</evidence>
<feature type="binding site" evidence="3">
    <location>
        <position position="106"/>
    </location>
    <ligand>
        <name>Mg(2+)</name>
        <dbReference type="ChEBI" id="CHEBI:18420"/>
    </ligand>
</feature>
<dbReference type="GO" id="GO:0000287">
    <property type="term" value="F:magnesium ion binding"/>
    <property type="evidence" value="ECO:0007669"/>
    <property type="project" value="InterPro"/>
</dbReference>
<feature type="domain" description="4'-phosphopantetheinyl transferase" evidence="4">
    <location>
        <begin position="103"/>
        <end position="189"/>
    </location>
</feature>
<dbReference type="GO" id="GO:0005886">
    <property type="term" value="C:plasma membrane"/>
    <property type="evidence" value="ECO:0007669"/>
    <property type="project" value="TreeGrafter"/>
</dbReference>
<feature type="binding site" evidence="2">
    <location>
        <begin position="84"/>
        <end position="85"/>
    </location>
    <ligand>
        <name>CoA</name>
        <dbReference type="ChEBI" id="CHEBI:57287"/>
    </ligand>
</feature>